<dbReference type="InterPro" id="IPR001734">
    <property type="entry name" value="Na/solute_symporter"/>
</dbReference>
<dbReference type="Gene3D" id="1.20.1730.10">
    <property type="entry name" value="Sodium/glucose cotransporter"/>
    <property type="match status" value="1"/>
</dbReference>
<feature type="transmembrane region" description="Helical" evidence="9">
    <location>
        <begin position="166"/>
        <end position="188"/>
    </location>
</feature>
<feature type="transmembrane region" description="Helical" evidence="9">
    <location>
        <begin position="445"/>
        <end position="465"/>
    </location>
</feature>
<keyword evidence="3" id="KW-0813">Transport</keyword>
<evidence type="ECO:0000313" key="10">
    <source>
        <dbReference type="EMBL" id="KAA5539076.1"/>
    </source>
</evidence>
<comment type="similarity">
    <text evidence="2 7">Belongs to the sodium:solute symporter (SSF) (TC 2.A.21) family.</text>
</comment>
<evidence type="ECO:0000256" key="8">
    <source>
        <dbReference type="SAM" id="MobiDB-lite"/>
    </source>
</evidence>
<dbReference type="PROSITE" id="PS00456">
    <property type="entry name" value="NA_SOLUT_SYMP_1"/>
    <property type="match status" value="1"/>
</dbReference>
<feature type="transmembrane region" description="Helical" evidence="9">
    <location>
        <begin position="369"/>
        <end position="386"/>
    </location>
</feature>
<feature type="compositionally biased region" description="Low complexity" evidence="8">
    <location>
        <begin position="489"/>
        <end position="502"/>
    </location>
</feature>
<feature type="transmembrane region" description="Helical" evidence="9">
    <location>
        <begin position="422"/>
        <end position="439"/>
    </location>
</feature>
<evidence type="ECO:0000256" key="6">
    <source>
        <dbReference type="ARBA" id="ARBA00023136"/>
    </source>
</evidence>
<dbReference type="InterPro" id="IPR038377">
    <property type="entry name" value="Na/Glc_symporter_sf"/>
</dbReference>
<feature type="transmembrane region" description="Helical" evidence="9">
    <location>
        <begin position="195"/>
        <end position="213"/>
    </location>
</feature>
<keyword evidence="11" id="KW-1185">Reference proteome</keyword>
<evidence type="ECO:0000256" key="7">
    <source>
        <dbReference type="RuleBase" id="RU362091"/>
    </source>
</evidence>
<feature type="transmembrane region" description="Helical" evidence="9">
    <location>
        <begin position="128"/>
        <end position="146"/>
    </location>
</feature>
<dbReference type="CDD" id="cd11476">
    <property type="entry name" value="SLC5sbd_DUR3"/>
    <property type="match status" value="1"/>
</dbReference>
<dbReference type="Proteomes" id="UP000324479">
    <property type="component" value="Unassembled WGS sequence"/>
</dbReference>
<feature type="transmembrane region" description="Helical" evidence="9">
    <location>
        <begin position="392"/>
        <end position="415"/>
    </location>
</feature>
<dbReference type="RefSeq" id="WP_150079450.1">
    <property type="nucleotide sequence ID" value="NZ_VWOX01000022.1"/>
</dbReference>
<dbReference type="PROSITE" id="PS50283">
    <property type="entry name" value="NA_SOLUT_SYMP_3"/>
    <property type="match status" value="1"/>
</dbReference>
<dbReference type="EMBL" id="VWOX01000022">
    <property type="protein sequence ID" value="KAA5539076.1"/>
    <property type="molecule type" value="Genomic_DNA"/>
</dbReference>
<feature type="compositionally biased region" description="Polar residues" evidence="8">
    <location>
        <begin position="506"/>
        <end position="518"/>
    </location>
</feature>
<reference evidence="10 11" key="1">
    <citation type="submission" date="2019-08" db="EMBL/GenBank/DDBJ databases">
        <authorList>
            <person name="Dhanesh K."/>
            <person name="Kumar G."/>
            <person name="Sasikala C."/>
            <person name="Venkata Ramana C."/>
        </authorList>
    </citation>
    <scope>NUCLEOTIDE SEQUENCE [LARGE SCALE GENOMIC DNA]</scope>
    <source>
        <strain evidence="10 11">JC645</strain>
    </source>
</reference>
<dbReference type="PANTHER" id="PTHR46154:SF4">
    <property type="entry name" value="UREA ACTIVE TRANSPORTER"/>
    <property type="match status" value="1"/>
</dbReference>
<evidence type="ECO:0000256" key="5">
    <source>
        <dbReference type="ARBA" id="ARBA00022989"/>
    </source>
</evidence>
<keyword evidence="4 9" id="KW-0812">Transmembrane</keyword>
<feature type="region of interest" description="Disordered" evidence="8">
    <location>
        <begin position="476"/>
        <end position="518"/>
    </location>
</feature>
<sequence length="518" mass="54433">MTFPLAATPETILRPSSGYILLAIFGIAWVALGKWWGRRAQSYDGFAVAGRNVGLALGTATAVATWITSNTTMLAPQFALQLGVWGSVAYSTASFGLFAFAPMSGRIRTLMPQGYTAVEFVRRRYGRLGSIPFLIISLFYALTWLISMAMAGGKLLNVLSGIPYEVGMTVVVGVCVLYTLFGGMYAVIGTDFIQSIIILIGLVVVAVAVLMHVDMADVHETLRTERPMLLSVLFPAALMALFNNMLFGFGEIFHSNVWWSRAFAMRDGVGPKAYALGGLLWLPVPVVAGFLGLAAPALGIGISQPDTAGPLVAATLLGTGGALLVFVVVFCSLASSIDSLLAATSDLMVNDMIEPYAKKELSDAAKRKLSMFSIVALGVLSWAVAWGNNSTLATVLFFAGPMVGSCIWPIVGGLYFRRASPVAACAAMVLGSVAGLIAYELIFPFVGALVGAAVSGITFGVLMFLHPDQFDFATLAGPKRPRGADPQFASAGTASAETAGKETPGADQSGTVQSGEID</sequence>
<organism evidence="10 11">
    <name type="scientific">Roseiconus nitratireducens</name>
    <dbReference type="NCBI Taxonomy" id="2605748"/>
    <lineage>
        <taxon>Bacteria</taxon>
        <taxon>Pseudomonadati</taxon>
        <taxon>Planctomycetota</taxon>
        <taxon>Planctomycetia</taxon>
        <taxon>Pirellulales</taxon>
        <taxon>Pirellulaceae</taxon>
        <taxon>Roseiconus</taxon>
    </lineage>
</organism>
<gene>
    <name evidence="10" type="ORF">FYK55_25395</name>
</gene>
<accession>A0A5M6CVV9</accession>
<evidence type="ECO:0000256" key="1">
    <source>
        <dbReference type="ARBA" id="ARBA00004141"/>
    </source>
</evidence>
<comment type="caution">
    <text evidence="10">The sequence shown here is derived from an EMBL/GenBank/DDBJ whole genome shotgun (WGS) entry which is preliminary data.</text>
</comment>
<evidence type="ECO:0000256" key="4">
    <source>
        <dbReference type="ARBA" id="ARBA00022692"/>
    </source>
</evidence>
<protein>
    <submittedName>
        <fullName evidence="10">Urea transporter</fullName>
    </submittedName>
</protein>
<dbReference type="InterPro" id="IPR018212">
    <property type="entry name" value="Na/solute_symporter_CS"/>
</dbReference>
<evidence type="ECO:0000313" key="11">
    <source>
        <dbReference type="Proteomes" id="UP000324479"/>
    </source>
</evidence>
<evidence type="ECO:0000256" key="2">
    <source>
        <dbReference type="ARBA" id="ARBA00006434"/>
    </source>
</evidence>
<feature type="transmembrane region" description="Helical" evidence="9">
    <location>
        <begin position="322"/>
        <end position="349"/>
    </location>
</feature>
<dbReference type="AlphaFoldDB" id="A0A5M6CVV9"/>
<feature type="transmembrane region" description="Helical" evidence="9">
    <location>
        <begin position="48"/>
        <end position="67"/>
    </location>
</feature>
<comment type="subcellular location">
    <subcellularLocation>
        <location evidence="1">Membrane</location>
        <topology evidence="1">Multi-pass membrane protein</topology>
    </subcellularLocation>
</comment>
<keyword evidence="5 9" id="KW-1133">Transmembrane helix</keyword>
<dbReference type="InterPro" id="IPR031155">
    <property type="entry name" value="DUR"/>
</dbReference>
<feature type="transmembrane region" description="Helical" evidence="9">
    <location>
        <begin position="18"/>
        <end position="36"/>
    </location>
</feature>
<proteinExistence type="inferred from homology"/>
<evidence type="ECO:0000256" key="9">
    <source>
        <dbReference type="SAM" id="Phobius"/>
    </source>
</evidence>
<feature type="transmembrane region" description="Helical" evidence="9">
    <location>
        <begin position="79"/>
        <end position="101"/>
    </location>
</feature>
<dbReference type="Pfam" id="PF00474">
    <property type="entry name" value="SSF"/>
    <property type="match status" value="1"/>
</dbReference>
<keyword evidence="6 9" id="KW-0472">Membrane</keyword>
<feature type="transmembrane region" description="Helical" evidence="9">
    <location>
        <begin position="233"/>
        <end position="253"/>
    </location>
</feature>
<name>A0A5M6CVV9_9BACT</name>
<dbReference type="GO" id="GO:0015204">
    <property type="term" value="F:urea transmembrane transporter activity"/>
    <property type="evidence" value="ECO:0007669"/>
    <property type="project" value="InterPro"/>
</dbReference>
<feature type="transmembrane region" description="Helical" evidence="9">
    <location>
        <begin position="274"/>
        <end position="302"/>
    </location>
</feature>
<dbReference type="GO" id="GO:0016020">
    <property type="term" value="C:membrane"/>
    <property type="evidence" value="ECO:0007669"/>
    <property type="project" value="UniProtKB-SubCell"/>
</dbReference>
<dbReference type="PANTHER" id="PTHR46154">
    <property type="match status" value="1"/>
</dbReference>
<evidence type="ECO:0000256" key="3">
    <source>
        <dbReference type="ARBA" id="ARBA00022448"/>
    </source>
</evidence>